<organism evidence="1 2">
    <name type="scientific">Escherichia coli</name>
    <dbReference type="NCBI Taxonomy" id="562"/>
    <lineage>
        <taxon>Bacteria</taxon>
        <taxon>Pseudomonadati</taxon>
        <taxon>Pseudomonadota</taxon>
        <taxon>Gammaproteobacteria</taxon>
        <taxon>Enterobacterales</taxon>
        <taxon>Enterobacteriaceae</taxon>
        <taxon>Escherichia</taxon>
    </lineage>
</organism>
<name>A0A2X1KNY3_ECOLX</name>
<evidence type="ECO:0000313" key="1">
    <source>
        <dbReference type="EMBL" id="SPW45561.1"/>
    </source>
</evidence>
<dbReference type="SUPFAM" id="SSF53067">
    <property type="entry name" value="Actin-like ATPase domain"/>
    <property type="match status" value="1"/>
</dbReference>
<dbReference type="Gene3D" id="3.30.420.40">
    <property type="match status" value="1"/>
</dbReference>
<proteinExistence type="predicted"/>
<dbReference type="InterPro" id="IPR043129">
    <property type="entry name" value="ATPase_NBD"/>
</dbReference>
<sequence>MVLTGGGALLRNLDRLLMEETGIPVVVAEDPLTCVARGGGKAAGNDRHARRRPVQRRVIGCRQGKRLFTLPGLIREYA</sequence>
<dbReference type="EMBL" id="UARS01000006">
    <property type="protein sequence ID" value="SPW45561.1"/>
    <property type="molecule type" value="Genomic_DNA"/>
</dbReference>
<evidence type="ECO:0000313" key="2">
    <source>
        <dbReference type="Proteomes" id="UP000250561"/>
    </source>
</evidence>
<dbReference type="InterPro" id="IPR056546">
    <property type="entry name" value="MreB_MamK-like"/>
</dbReference>
<protein>
    <submittedName>
        <fullName evidence="1">Rod shape-determining protein MreB</fullName>
    </submittedName>
</protein>
<dbReference type="AlphaFoldDB" id="A0A2X1KNY3"/>
<dbReference type="Pfam" id="PF06723">
    <property type="entry name" value="MreB_Mbl"/>
    <property type="match status" value="1"/>
</dbReference>
<reference evidence="1 2" key="1">
    <citation type="submission" date="2018-06" db="EMBL/GenBank/DDBJ databases">
        <authorList>
            <consortium name="Pathogen Informatics"/>
            <person name="Doyle S."/>
        </authorList>
    </citation>
    <scope>NUCLEOTIDE SEQUENCE [LARGE SCALE GENOMIC DNA]</scope>
    <source>
        <strain evidence="1 2">NCTC11126</strain>
    </source>
</reference>
<dbReference type="Proteomes" id="UP000250561">
    <property type="component" value="Unassembled WGS sequence"/>
</dbReference>
<gene>
    <name evidence="1" type="primary">mreB_2</name>
    <name evidence="1" type="ORF">NCTC11126_02834</name>
</gene>
<accession>A0A2X1KNY3</accession>